<evidence type="ECO:0000259" key="4">
    <source>
        <dbReference type="Pfam" id="PF23073"/>
    </source>
</evidence>
<dbReference type="EMBL" id="JAFNEN010000076">
    <property type="protein sequence ID" value="KAG8195918.1"/>
    <property type="molecule type" value="Genomic_DNA"/>
</dbReference>
<dbReference type="Pfam" id="PF23069">
    <property type="entry name" value="DUF7042"/>
    <property type="match status" value="1"/>
</dbReference>
<dbReference type="PANTHER" id="PTHR22255">
    <property type="entry name" value="LP06548P"/>
    <property type="match status" value="1"/>
</dbReference>
<gene>
    <name evidence="5" type="ORF">JTE90_001152</name>
</gene>
<comment type="caution">
    <text evidence="5">The sequence shown here is derived from an EMBL/GenBank/DDBJ whole genome shotgun (WGS) entry which is preliminary data.</text>
</comment>
<name>A0AAV6VJP8_9ARAC</name>
<dbReference type="InterPro" id="IPR055472">
    <property type="entry name" value="DUF7044"/>
</dbReference>
<organism evidence="5 6">
    <name type="scientific">Oedothorax gibbosus</name>
    <dbReference type="NCBI Taxonomy" id="931172"/>
    <lineage>
        <taxon>Eukaryota</taxon>
        <taxon>Metazoa</taxon>
        <taxon>Ecdysozoa</taxon>
        <taxon>Arthropoda</taxon>
        <taxon>Chelicerata</taxon>
        <taxon>Arachnida</taxon>
        <taxon>Araneae</taxon>
        <taxon>Araneomorphae</taxon>
        <taxon>Entelegynae</taxon>
        <taxon>Araneoidea</taxon>
        <taxon>Linyphiidae</taxon>
        <taxon>Erigoninae</taxon>
        <taxon>Oedothorax</taxon>
    </lineage>
</organism>
<accession>A0AAV6VJP8</accession>
<keyword evidence="6" id="KW-1185">Reference proteome</keyword>
<dbReference type="InterPro" id="IPR055473">
    <property type="entry name" value="DUF7045"/>
</dbReference>
<feature type="domain" description="DUF7043" evidence="2">
    <location>
        <begin position="354"/>
        <end position="462"/>
    </location>
</feature>
<dbReference type="GO" id="GO:0061909">
    <property type="term" value="P:autophagosome-lysosome fusion"/>
    <property type="evidence" value="ECO:0007669"/>
    <property type="project" value="TreeGrafter"/>
</dbReference>
<dbReference type="PANTHER" id="PTHR22255:SF9">
    <property type="entry name" value="LP06548P"/>
    <property type="match status" value="1"/>
</dbReference>
<dbReference type="InterPro" id="IPR055471">
    <property type="entry name" value="DUF7043"/>
</dbReference>
<dbReference type="Pfam" id="PF23071">
    <property type="entry name" value="DUF7044"/>
    <property type="match status" value="1"/>
</dbReference>
<proteinExistence type="predicted"/>
<dbReference type="Proteomes" id="UP000827092">
    <property type="component" value="Unassembled WGS sequence"/>
</dbReference>
<dbReference type="Pfam" id="PF23070">
    <property type="entry name" value="DUF7043"/>
    <property type="match status" value="1"/>
</dbReference>
<sequence length="640" mass="73244">MHSNILKSIRNACKTFFSAYRQRRLSRSGKGLPILIEQSCRQKLDAREGMPLILKIQSWRRRYWVDGDLRLIGYWRRSLHTSIRNMMMPNGITGTERVKYEIPVEDVSAYLLYPTSSGCEFPAKWTGTWFQKGVHPPIKIEKDIFSLKGKCLSADAHMFYIEDKNEKCYRCVVIYEKHPNVLQYRETYCDGFKSLHQACSTINADAPLYSLFRMDSNPVPCQLKGPFIFTYNRGHGECQDPMSTIDSCTDDSKLLFRFQACADVKGTESSVEELSCHAVWKEGSYHYLVGKMANEMHHNLPFTDDNAYRCFVFDFLSDKGGIQMSQSSDATCDGLISPWEGSRTMRLYKSKHPTPSCQFPPWATNTHKWHTLDSRRVYKFSPHNNTFRVSHFRDTHHLDARFLCIEEVDTSMPNSSTYIAYSMSGCKNGFVCMKIYKRNNHVIEIQFGDMARSKQEACNSAFSDMYTNKEFVTLIAHSATPSSCPQLVDTNGIRVQSGKVTSFRPELCRDLNVQMVGCQSNDAIEFLTSCQSITDIQSFHCHGDWEENGKSYLITGMRNSKNKFCFVYWSNDKTTHLSGIHDTCRRSIEPGVTGNFTFHISSAGMCDTLLSHSPKTRSPHAMTALLKTILLFLLSKITIR</sequence>
<dbReference type="AlphaFoldDB" id="A0AAV6VJP8"/>
<evidence type="ECO:0000259" key="1">
    <source>
        <dbReference type="Pfam" id="PF23069"/>
    </source>
</evidence>
<reference evidence="5 6" key="1">
    <citation type="journal article" date="2022" name="Nat. Ecol. Evol.">
        <title>A masculinizing supergene underlies an exaggerated male reproductive morph in a spider.</title>
        <authorList>
            <person name="Hendrickx F."/>
            <person name="De Corte Z."/>
            <person name="Sonet G."/>
            <person name="Van Belleghem S.M."/>
            <person name="Kostlbacher S."/>
            <person name="Vangestel C."/>
        </authorList>
    </citation>
    <scope>NUCLEOTIDE SEQUENCE [LARGE SCALE GENOMIC DNA]</scope>
    <source>
        <strain evidence="5">W744_W776</strain>
    </source>
</reference>
<evidence type="ECO:0000259" key="3">
    <source>
        <dbReference type="Pfam" id="PF23071"/>
    </source>
</evidence>
<dbReference type="Pfam" id="PF23073">
    <property type="entry name" value="DUF7045"/>
    <property type="match status" value="1"/>
</dbReference>
<dbReference type="InterPro" id="IPR055470">
    <property type="entry name" value="DUF7042"/>
</dbReference>
<feature type="domain" description="DUF7044" evidence="3">
    <location>
        <begin position="118"/>
        <end position="201"/>
    </location>
</feature>
<feature type="domain" description="DUF7042" evidence="1">
    <location>
        <begin position="218"/>
        <end position="348"/>
    </location>
</feature>
<feature type="domain" description="DUF7045" evidence="4">
    <location>
        <begin position="506"/>
        <end position="589"/>
    </location>
</feature>
<evidence type="ECO:0000313" key="6">
    <source>
        <dbReference type="Proteomes" id="UP000827092"/>
    </source>
</evidence>
<evidence type="ECO:0000313" key="5">
    <source>
        <dbReference type="EMBL" id="KAG8195918.1"/>
    </source>
</evidence>
<protein>
    <submittedName>
        <fullName evidence="5">Uncharacterized protein</fullName>
    </submittedName>
</protein>
<evidence type="ECO:0000259" key="2">
    <source>
        <dbReference type="Pfam" id="PF23070"/>
    </source>
</evidence>